<proteinExistence type="predicted"/>
<dbReference type="RefSeq" id="WP_339096193.1">
    <property type="nucleotide sequence ID" value="NZ_CP149782.1"/>
</dbReference>
<reference evidence="1" key="1">
    <citation type="submission" date="2024-03" db="EMBL/GenBank/DDBJ databases">
        <title>Deinococcus weizhi sp. nov., isolated from human skin.</title>
        <authorList>
            <person name="Wei Z."/>
            <person name="Tian F."/>
            <person name="Yang C."/>
            <person name="Xin L.T."/>
            <person name="Wen Z.J."/>
            <person name="Lan K.C."/>
            <person name="Yu L."/>
            <person name="Zhe W."/>
            <person name="Dan F.D."/>
            <person name="Jun W."/>
            <person name="Rui Z."/>
            <person name="Yong X.J."/>
            <person name="Ting Y."/>
            <person name="Wei X."/>
            <person name="Xu Z.G."/>
            <person name="Xin Z."/>
            <person name="Dong F.G."/>
            <person name="Ni X.M."/>
            <person name="Zheng M.G."/>
            <person name="Chun Y."/>
            <person name="Qian W.X."/>
        </authorList>
    </citation>
    <scope>NUCLEOTIDE SEQUENCE</scope>
    <source>
        <strain evidence="1">VB142</strain>
    </source>
</reference>
<dbReference type="AlphaFoldDB" id="A0AAU6Q4C9"/>
<protein>
    <submittedName>
        <fullName evidence="1">Uncharacterized protein</fullName>
    </submittedName>
</protein>
<sequence length="90" mass="9523">MTDDRLLEKLDALTAAVHELAYAQAATAAMVARQAGVECAPEDFLPDNPALVPMGSAVRAANQFEAAAARFDAAARYIAEQVHDGRPNPD</sequence>
<dbReference type="EMBL" id="CP149782">
    <property type="protein sequence ID" value="WYF45021.1"/>
    <property type="molecule type" value="Genomic_DNA"/>
</dbReference>
<organism evidence="1">
    <name type="scientific">Deinococcus sp. VB142</name>
    <dbReference type="NCBI Taxonomy" id="3112952"/>
    <lineage>
        <taxon>Bacteria</taxon>
        <taxon>Thermotogati</taxon>
        <taxon>Deinococcota</taxon>
        <taxon>Deinococci</taxon>
        <taxon>Deinococcales</taxon>
        <taxon>Deinococcaceae</taxon>
        <taxon>Deinococcus</taxon>
    </lineage>
</organism>
<gene>
    <name evidence="1" type="ORF">WDJ50_02570</name>
</gene>
<name>A0AAU6Q4C9_9DEIO</name>
<evidence type="ECO:0000313" key="1">
    <source>
        <dbReference type="EMBL" id="WYF45021.1"/>
    </source>
</evidence>
<accession>A0AAU6Q4C9</accession>